<reference evidence="3 4" key="1">
    <citation type="submission" date="2019-03" db="EMBL/GenBank/DDBJ databases">
        <title>Genomic Encyclopedia of Type Strains, Phase IV (KMG-IV): sequencing the most valuable type-strain genomes for metagenomic binning, comparative biology and taxonomic classification.</title>
        <authorList>
            <person name="Goeker M."/>
        </authorList>
    </citation>
    <scope>NUCLEOTIDE SEQUENCE [LARGE SCALE GENOMIC DNA]</scope>
    <source>
        <strain evidence="3 4">DSM 25082</strain>
    </source>
</reference>
<proteinExistence type="predicted"/>
<evidence type="ECO:0000259" key="2">
    <source>
        <dbReference type="Pfam" id="PF04471"/>
    </source>
</evidence>
<dbReference type="Proteomes" id="UP000295357">
    <property type="component" value="Unassembled WGS sequence"/>
</dbReference>
<keyword evidence="1" id="KW-0812">Transmembrane</keyword>
<sequence length="195" mass="21165">MAKNSLFAILLRSSWWIGLLIAAVLALLSFALLPADLRLVGALSGFPFLVVSALALRRQWGLPSAARIAQTQEALADLGWPAFSALLEQAFRREGYTLRLPSGKSEAYDFELERGGRLTLVSARRWKSARTGLEALRALQAAREARQADAVIYIGLAALSENARPYAAAQGIDIWQASELAGLLRDLPSGKGRPH</sequence>
<evidence type="ECO:0000313" key="3">
    <source>
        <dbReference type="EMBL" id="TDP12553.1"/>
    </source>
</evidence>
<dbReference type="EMBL" id="SNXE01000001">
    <property type="protein sequence ID" value="TDP12553.1"/>
    <property type="molecule type" value="Genomic_DNA"/>
</dbReference>
<protein>
    <submittedName>
        <fullName evidence="3">Restriction system protein</fullName>
    </submittedName>
</protein>
<dbReference type="RefSeq" id="WP_133601510.1">
    <property type="nucleotide sequence ID" value="NZ_JAUFPJ010000005.1"/>
</dbReference>
<keyword evidence="1" id="KW-1133">Transmembrane helix</keyword>
<dbReference type="GO" id="GO:0003677">
    <property type="term" value="F:DNA binding"/>
    <property type="evidence" value="ECO:0007669"/>
    <property type="project" value="InterPro"/>
</dbReference>
<feature type="domain" description="Restriction endonuclease type IV Mrr" evidence="2">
    <location>
        <begin position="77"/>
        <end position="184"/>
    </location>
</feature>
<dbReference type="OrthoDB" id="8776507at2"/>
<dbReference type="GO" id="GO:0009307">
    <property type="term" value="P:DNA restriction-modification system"/>
    <property type="evidence" value="ECO:0007669"/>
    <property type="project" value="InterPro"/>
</dbReference>
<comment type="caution">
    <text evidence="3">The sequence shown here is derived from an EMBL/GenBank/DDBJ whole genome shotgun (WGS) entry which is preliminary data.</text>
</comment>
<evidence type="ECO:0000256" key="1">
    <source>
        <dbReference type="SAM" id="Phobius"/>
    </source>
</evidence>
<name>A0A4R6N9L0_9BURK</name>
<dbReference type="AlphaFoldDB" id="A0A4R6N9L0"/>
<feature type="transmembrane region" description="Helical" evidence="1">
    <location>
        <begin position="39"/>
        <end position="56"/>
    </location>
</feature>
<evidence type="ECO:0000313" key="4">
    <source>
        <dbReference type="Proteomes" id="UP000295357"/>
    </source>
</evidence>
<organism evidence="3 4">
    <name type="scientific">Roseateles asaccharophilus</name>
    <dbReference type="NCBI Taxonomy" id="582607"/>
    <lineage>
        <taxon>Bacteria</taxon>
        <taxon>Pseudomonadati</taxon>
        <taxon>Pseudomonadota</taxon>
        <taxon>Betaproteobacteria</taxon>
        <taxon>Burkholderiales</taxon>
        <taxon>Sphaerotilaceae</taxon>
        <taxon>Roseateles</taxon>
    </lineage>
</organism>
<dbReference type="SUPFAM" id="SSF52980">
    <property type="entry name" value="Restriction endonuclease-like"/>
    <property type="match status" value="1"/>
</dbReference>
<gene>
    <name evidence="3" type="ORF">DFR39_10125</name>
</gene>
<keyword evidence="4" id="KW-1185">Reference proteome</keyword>
<feature type="transmembrane region" description="Helical" evidence="1">
    <location>
        <begin position="15"/>
        <end position="33"/>
    </location>
</feature>
<dbReference type="InterPro" id="IPR007560">
    <property type="entry name" value="Restrct_endonuc_IV_Mrr"/>
</dbReference>
<dbReference type="Pfam" id="PF04471">
    <property type="entry name" value="Mrr_cat"/>
    <property type="match status" value="1"/>
</dbReference>
<accession>A0A4R6N9L0</accession>
<dbReference type="GO" id="GO:0004519">
    <property type="term" value="F:endonuclease activity"/>
    <property type="evidence" value="ECO:0007669"/>
    <property type="project" value="InterPro"/>
</dbReference>
<keyword evidence="1" id="KW-0472">Membrane</keyword>
<dbReference type="InterPro" id="IPR011335">
    <property type="entry name" value="Restrct_endonuc-II-like"/>
</dbReference>